<dbReference type="InterPro" id="IPR036397">
    <property type="entry name" value="RNaseH_sf"/>
</dbReference>
<organism evidence="2 3">
    <name type="scientific">Phytophthora megakarya</name>
    <dbReference type="NCBI Taxonomy" id="4795"/>
    <lineage>
        <taxon>Eukaryota</taxon>
        <taxon>Sar</taxon>
        <taxon>Stramenopiles</taxon>
        <taxon>Oomycota</taxon>
        <taxon>Peronosporomycetes</taxon>
        <taxon>Peronosporales</taxon>
        <taxon>Peronosporaceae</taxon>
        <taxon>Phytophthora</taxon>
    </lineage>
</organism>
<dbReference type="OrthoDB" id="123497at2759"/>
<dbReference type="FunFam" id="1.10.340.70:FF:000001">
    <property type="entry name" value="Retrovirus-related Pol polyprotein from transposon gypsy-like Protein"/>
    <property type="match status" value="1"/>
</dbReference>
<dbReference type="AlphaFoldDB" id="A0A225WV89"/>
<dbReference type="Pfam" id="PF17921">
    <property type="entry name" value="Integrase_H2C2"/>
    <property type="match status" value="1"/>
</dbReference>
<keyword evidence="3" id="KW-1185">Reference proteome</keyword>
<dbReference type="Gene3D" id="1.10.340.70">
    <property type="match status" value="1"/>
</dbReference>
<dbReference type="Proteomes" id="UP000198211">
    <property type="component" value="Unassembled WGS sequence"/>
</dbReference>
<evidence type="ECO:0000259" key="1">
    <source>
        <dbReference type="Pfam" id="PF17921"/>
    </source>
</evidence>
<feature type="domain" description="Integrase zinc-binding" evidence="1">
    <location>
        <begin position="61"/>
        <end position="116"/>
    </location>
</feature>
<dbReference type="InterPro" id="IPR012337">
    <property type="entry name" value="RNaseH-like_sf"/>
</dbReference>
<gene>
    <name evidence="2" type="ORF">PHMEG_0004564</name>
</gene>
<accession>A0A225WV89</accession>
<evidence type="ECO:0000313" key="2">
    <source>
        <dbReference type="EMBL" id="OWZ20969.1"/>
    </source>
</evidence>
<dbReference type="GO" id="GO:0003676">
    <property type="term" value="F:nucleic acid binding"/>
    <property type="evidence" value="ECO:0007669"/>
    <property type="project" value="InterPro"/>
</dbReference>
<dbReference type="InterPro" id="IPR041588">
    <property type="entry name" value="Integrase_H2C2"/>
</dbReference>
<dbReference type="SUPFAM" id="SSF53098">
    <property type="entry name" value="Ribonuclease H-like"/>
    <property type="match status" value="1"/>
</dbReference>
<dbReference type="PANTHER" id="PTHR45835">
    <property type="entry name" value="YALI0A06105P"/>
    <property type="match status" value="1"/>
</dbReference>
<name>A0A225WV89_9STRA</name>
<proteinExistence type="predicted"/>
<evidence type="ECO:0000313" key="3">
    <source>
        <dbReference type="Proteomes" id="UP000198211"/>
    </source>
</evidence>
<protein>
    <submittedName>
        <fullName evidence="2">Retrotransposon protein, Ty3-gypsy subclass</fullName>
    </submittedName>
</protein>
<comment type="caution">
    <text evidence="2">The sequence shown here is derived from an EMBL/GenBank/DDBJ whole genome shotgun (WGS) entry which is preliminary data.</text>
</comment>
<dbReference type="STRING" id="4795.A0A225WV89"/>
<dbReference type="EMBL" id="NBNE01000271">
    <property type="protein sequence ID" value="OWZ20969.1"/>
    <property type="molecule type" value="Genomic_DNA"/>
</dbReference>
<sequence>MLCREIPLSSPKNQLNVNHPPVDISRSFPANINYFFVEDTVLYYKSTPDSPRRICVPDDLDLRNAIFYESHNSATSSHTGYLKTLLALQSKFYWLRMDHSVRRYVASCEMCQLIKASHRKPAGLLHPLEVPSNRWANISMDFVTGLPHDCRSECDAILVIVDRLTKRPHFISTTTTSTADETARLFCDHYQKLHGLPFSIVSDRDSNLHLSSGLSSWLYRKRNFSSAPPFDWKLMTRRRKLTALICKCSHTDWNAKLSLAEFAYNSRVHSSIGLEPFVADLGYVPRSIIDFVVPTSRTARSQVLSFVQLRNVILQQCKDLLAESQATMKFFHDRNRPTYRFEEGDQLLLDTSNLDLHHVGTSGKRKLAPR</sequence>
<dbReference type="Gene3D" id="3.30.420.10">
    <property type="entry name" value="Ribonuclease H-like superfamily/Ribonuclease H"/>
    <property type="match status" value="2"/>
</dbReference>
<dbReference type="PANTHER" id="PTHR45835:SF99">
    <property type="entry name" value="CHROMO DOMAIN-CONTAINING PROTEIN-RELATED"/>
    <property type="match status" value="1"/>
</dbReference>
<reference evidence="3" key="1">
    <citation type="submission" date="2017-03" db="EMBL/GenBank/DDBJ databases">
        <title>Phytopthora megakarya and P. palmivora, two closely related causual agents of cacao black pod achieved similar genome size and gene model numbers by different mechanisms.</title>
        <authorList>
            <person name="Ali S."/>
            <person name="Shao J."/>
            <person name="Larry D.J."/>
            <person name="Kronmiller B."/>
            <person name="Shen D."/>
            <person name="Strem M.D."/>
            <person name="Melnick R.L."/>
            <person name="Guiltinan M.J."/>
            <person name="Tyler B.M."/>
            <person name="Meinhardt L.W."/>
            <person name="Bailey B.A."/>
        </authorList>
    </citation>
    <scope>NUCLEOTIDE SEQUENCE [LARGE SCALE GENOMIC DNA]</scope>
    <source>
        <strain evidence="3">zdho120</strain>
    </source>
</reference>